<keyword evidence="6" id="KW-0472">Membrane</keyword>
<gene>
    <name evidence="9" type="ORF">SCD_n02918</name>
</gene>
<evidence type="ECO:0000256" key="5">
    <source>
        <dbReference type="ARBA" id="ARBA00022692"/>
    </source>
</evidence>
<dbReference type="Gene3D" id="1.20.1600.10">
    <property type="entry name" value="Outer membrane efflux proteins (OEP)"/>
    <property type="match status" value="1"/>
</dbReference>
<keyword evidence="5" id="KW-0812">Transmembrane</keyword>
<feature type="chain" id="PRO_5004546634" evidence="8">
    <location>
        <begin position="19"/>
        <end position="429"/>
    </location>
</feature>
<keyword evidence="4" id="KW-1134">Transmembrane beta strand</keyword>
<dbReference type="STRING" id="1163617.SCD_n02918"/>
<dbReference type="eggNOG" id="COG1538">
    <property type="taxonomic scope" value="Bacteria"/>
</dbReference>
<evidence type="ECO:0000256" key="7">
    <source>
        <dbReference type="ARBA" id="ARBA00023237"/>
    </source>
</evidence>
<dbReference type="GO" id="GO:0015562">
    <property type="term" value="F:efflux transmembrane transporter activity"/>
    <property type="evidence" value="ECO:0007669"/>
    <property type="project" value="InterPro"/>
</dbReference>
<name>S6B8S1_SULDS</name>
<evidence type="ECO:0000313" key="9">
    <source>
        <dbReference type="EMBL" id="BAN36717.1"/>
    </source>
</evidence>
<dbReference type="GO" id="GO:1990281">
    <property type="term" value="C:efflux pump complex"/>
    <property type="evidence" value="ECO:0007669"/>
    <property type="project" value="TreeGrafter"/>
</dbReference>
<evidence type="ECO:0000256" key="6">
    <source>
        <dbReference type="ARBA" id="ARBA00023136"/>
    </source>
</evidence>
<dbReference type="SUPFAM" id="SSF56954">
    <property type="entry name" value="Outer membrane efflux proteins (OEP)"/>
    <property type="match status" value="1"/>
</dbReference>
<evidence type="ECO:0000256" key="3">
    <source>
        <dbReference type="ARBA" id="ARBA00022448"/>
    </source>
</evidence>
<comment type="subcellular location">
    <subcellularLocation>
        <location evidence="1">Cell outer membrane</location>
    </subcellularLocation>
</comment>
<dbReference type="InterPro" id="IPR051906">
    <property type="entry name" value="TolC-like"/>
</dbReference>
<keyword evidence="8" id="KW-0732">Signal</keyword>
<comment type="similarity">
    <text evidence="2">Belongs to the outer membrane factor (OMF) (TC 1.B.17) family.</text>
</comment>
<dbReference type="GO" id="GO:0015288">
    <property type="term" value="F:porin activity"/>
    <property type="evidence" value="ECO:0007669"/>
    <property type="project" value="TreeGrafter"/>
</dbReference>
<proteinExistence type="inferred from homology"/>
<dbReference type="HOGENOM" id="CLU_012817_0_2_4"/>
<evidence type="ECO:0000256" key="1">
    <source>
        <dbReference type="ARBA" id="ARBA00004442"/>
    </source>
</evidence>
<dbReference type="GO" id="GO:0009279">
    <property type="term" value="C:cell outer membrane"/>
    <property type="evidence" value="ECO:0007669"/>
    <property type="project" value="UniProtKB-SubCell"/>
</dbReference>
<dbReference type="PANTHER" id="PTHR30026:SF20">
    <property type="entry name" value="OUTER MEMBRANE PROTEIN TOLC"/>
    <property type="match status" value="1"/>
</dbReference>
<dbReference type="OrthoDB" id="9813458at2"/>
<dbReference type="PANTHER" id="PTHR30026">
    <property type="entry name" value="OUTER MEMBRANE PROTEIN TOLC"/>
    <property type="match status" value="1"/>
</dbReference>
<dbReference type="EMBL" id="AP013066">
    <property type="protein sequence ID" value="BAN36717.1"/>
    <property type="molecule type" value="Genomic_DNA"/>
</dbReference>
<keyword evidence="10" id="KW-1185">Reference proteome</keyword>
<sequence>MKSLPLALLALLASPAYAANLMEVYRDAQQQDAAYASARAAYEAGQEKAPQGLALLLPSINLSANTSRNEVDSPTSNRQYNANGYNLSLTQPVYRKQNFALYEQSKSQVVQAEAQFAVARQDLIVRVAQAYFDVLLAQDNVALAGAQKAAIGEQLEMAKRNFEVGTVTITDTHEAQARFDLTTAQEIAAQNDLEIKNRALQLILGKIPAHLNALNDKLPLVLPEPNDMTKWVEQAEQQSPQIAIQRAALEIATQEVERNRGGHHPTLDLVAGYGQSSNSSYLVSGTVTSQTVGLQLNLPIFQGGSVNSKVREALANKEKARQDLELGNRQAALQTRQAFLGVTSGLAQVKALEQALVSSQSSLDSTRLGQEVGVRTNVDVLNAQQQLYTAKRDLSQARYNYIISQLKLKSAVGSLQDEDVEQVNRWLGK</sequence>
<evidence type="ECO:0000313" key="10">
    <source>
        <dbReference type="Proteomes" id="UP000015559"/>
    </source>
</evidence>
<dbReference type="InterPro" id="IPR003423">
    <property type="entry name" value="OMP_efflux"/>
</dbReference>
<keyword evidence="3" id="KW-0813">Transport</keyword>
<evidence type="ECO:0000256" key="8">
    <source>
        <dbReference type="SAM" id="SignalP"/>
    </source>
</evidence>
<dbReference type="Pfam" id="PF02321">
    <property type="entry name" value="OEP"/>
    <property type="match status" value="2"/>
</dbReference>
<evidence type="ECO:0000256" key="2">
    <source>
        <dbReference type="ARBA" id="ARBA00007613"/>
    </source>
</evidence>
<protein>
    <submittedName>
        <fullName evidence="9">TolC family type I secretion outer membrane protein</fullName>
    </submittedName>
</protein>
<dbReference type="KEGG" id="sdr:SCD_n02918"/>
<reference evidence="9 10" key="1">
    <citation type="journal article" date="2012" name="Appl. Environ. Microbiol.">
        <title>Draft genome sequence of a psychrotolerant sulfur-oxidizing bacterium, Sulfuricella denitrificans skB26, and proteomic insights into cold adaptation.</title>
        <authorList>
            <person name="Watanabe T."/>
            <person name="Kojima H."/>
            <person name="Fukui M."/>
        </authorList>
    </citation>
    <scope>NUCLEOTIDE SEQUENCE [LARGE SCALE GENOMIC DNA]</scope>
    <source>
        <strain evidence="10">skB26</strain>
    </source>
</reference>
<accession>S6B8S1</accession>
<dbReference type="Proteomes" id="UP000015559">
    <property type="component" value="Chromosome"/>
</dbReference>
<keyword evidence="7" id="KW-0998">Cell outer membrane</keyword>
<feature type="signal peptide" evidence="8">
    <location>
        <begin position="1"/>
        <end position="18"/>
    </location>
</feature>
<dbReference type="AlphaFoldDB" id="S6B8S1"/>
<dbReference type="NCBIfam" id="TIGR01844">
    <property type="entry name" value="type_I_sec_TolC"/>
    <property type="match status" value="1"/>
</dbReference>
<evidence type="ECO:0000256" key="4">
    <source>
        <dbReference type="ARBA" id="ARBA00022452"/>
    </source>
</evidence>
<organism evidence="9 10">
    <name type="scientific">Sulfuricella denitrificans (strain DSM 22764 / NBRC 105220 / skB26)</name>
    <dbReference type="NCBI Taxonomy" id="1163617"/>
    <lineage>
        <taxon>Bacteria</taxon>
        <taxon>Pseudomonadati</taxon>
        <taxon>Pseudomonadota</taxon>
        <taxon>Betaproteobacteria</taxon>
        <taxon>Nitrosomonadales</taxon>
        <taxon>Sulfuricellaceae</taxon>
        <taxon>Sulfuricella</taxon>
    </lineage>
</organism>
<dbReference type="InterPro" id="IPR010130">
    <property type="entry name" value="T1SS_OMP_TolC"/>
</dbReference>